<evidence type="ECO:0000313" key="2">
    <source>
        <dbReference type="Proteomes" id="UP000007266"/>
    </source>
</evidence>
<reference evidence="1 2" key="2">
    <citation type="journal article" date="2010" name="Nucleic Acids Res.">
        <title>BeetleBase in 2010: revisions to provide comprehensive genomic information for Tribolium castaneum.</title>
        <authorList>
            <person name="Kim H.S."/>
            <person name="Murphy T."/>
            <person name="Xia J."/>
            <person name="Caragea D."/>
            <person name="Park Y."/>
            <person name="Beeman R.W."/>
            <person name="Lorenzen M.D."/>
            <person name="Butcher S."/>
            <person name="Manak J.R."/>
            <person name="Brown S.J."/>
        </authorList>
    </citation>
    <scope>GENOME REANNOTATION</scope>
    <source>
        <strain evidence="1 2">Georgia GA2</strain>
    </source>
</reference>
<dbReference type="AlphaFoldDB" id="A0A139WGY9"/>
<accession>A0A139WGY9</accession>
<dbReference type="Proteomes" id="UP000007266">
    <property type="component" value="Linkage group 6"/>
</dbReference>
<sequence>MSAGTSLSFVVCTVTIILAVAVSFTQAHKLGFT</sequence>
<dbReference type="InParanoid" id="A0A139WGY9"/>
<gene>
    <name evidence="1" type="primary">AUGUSTUS-3.0.2_33395</name>
    <name evidence="1" type="ORF">TcasGA2_TC033395</name>
</gene>
<reference evidence="1 2" key="1">
    <citation type="journal article" date="2008" name="Nature">
        <title>The genome of the model beetle and pest Tribolium castaneum.</title>
        <authorList>
            <consortium name="Tribolium Genome Sequencing Consortium"/>
            <person name="Richards S."/>
            <person name="Gibbs R.A."/>
            <person name="Weinstock G.M."/>
            <person name="Brown S.J."/>
            <person name="Denell R."/>
            <person name="Beeman R.W."/>
            <person name="Gibbs R."/>
            <person name="Beeman R.W."/>
            <person name="Brown S.J."/>
            <person name="Bucher G."/>
            <person name="Friedrich M."/>
            <person name="Grimmelikhuijzen C.J."/>
            <person name="Klingler M."/>
            <person name="Lorenzen M."/>
            <person name="Richards S."/>
            <person name="Roth S."/>
            <person name="Schroder R."/>
            <person name="Tautz D."/>
            <person name="Zdobnov E.M."/>
            <person name="Muzny D."/>
            <person name="Gibbs R.A."/>
            <person name="Weinstock G.M."/>
            <person name="Attaway T."/>
            <person name="Bell S."/>
            <person name="Buhay C.J."/>
            <person name="Chandrabose M.N."/>
            <person name="Chavez D."/>
            <person name="Clerk-Blankenburg K.P."/>
            <person name="Cree A."/>
            <person name="Dao M."/>
            <person name="Davis C."/>
            <person name="Chacko J."/>
            <person name="Dinh H."/>
            <person name="Dugan-Rocha S."/>
            <person name="Fowler G."/>
            <person name="Garner T.T."/>
            <person name="Garnes J."/>
            <person name="Gnirke A."/>
            <person name="Hawes A."/>
            <person name="Hernandez J."/>
            <person name="Hines S."/>
            <person name="Holder M."/>
            <person name="Hume J."/>
            <person name="Jhangiani S.N."/>
            <person name="Joshi V."/>
            <person name="Khan Z.M."/>
            <person name="Jackson L."/>
            <person name="Kovar C."/>
            <person name="Kowis A."/>
            <person name="Lee S."/>
            <person name="Lewis L.R."/>
            <person name="Margolis J."/>
            <person name="Morgan M."/>
            <person name="Nazareth L.V."/>
            <person name="Nguyen N."/>
            <person name="Okwuonu G."/>
            <person name="Parker D."/>
            <person name="Richards S."/>
            <person name="Ruiz S.J."/>
            <person name="Santibanez J."/>
            <person name="Savard J."/>
            <person name="Scherer S.E."/>
            <person name="Schneider B."/>
            <person name="Sodergren E."/>
            <person name="Tautz D."/>
            <person name="Vattahil S."/>
            <person name="Villasana D."/>
            <person name="White C.S."/>
            <person name="Wright R."/>
            <person name="Park Y."/>
            <person name="Beeman R.W."/>
            <person name="Lord J."/>
            <person name="Oppert B."/>
            <person name="Lorenzen M."/>
            <person name="Brown S."/>
            <person name="Wang L."/>
            <person name="Savard J."/>
            <person name="Tautz D."/>
            <person name="Richards S."/>
            <person name="Weinstock G."/>
            <person name="Gibbs R.A."/>
            <person name="Liu Y."/>
            <person name="Worley K."/>
            <person name="Weinstock G."/>
            <person name="Elsik C.G."/>
            <person name="Reese J.T."/>
            <person name="Elhaik E."/>
            <person name="Landan G."/>
            <person name="Graur D."/>
            <person name="Arensburger P."/>
            <person name="Atkinson P."/>
            <person name="Beeman R.W."/>
            <person name="Beidler J."/>
            <person name="Brown S.J."/>
            <person name="Demuth J.P."/>
            <person name="Drury D.W."/>
            <person name="Du Y.Z."/>
            <person name="Fujiwara H."/>
            <person name="Lorenzen M."/>
            <person name="Maselli V."/>
            <person name="Osanai M."/>
            <person name="Park Y."/>
            <person name="Robertson H.M."/>
            <person name="Tu Z."/>
            <person name="Wang J.J."/>
            <person name="Wang S."/>
            <person name="Richards S."/>
            <person name="Song H."/>
            <person name="Zhang L."/>
            <person name="Sodergren E."/>
            <person name="Werner D."/>
            <person name="Stanke M."/>
            <person name="Morgenstern B."/>
            <person name="Solovyev V."/>
            <person name="Kosarev P."/>
            <person name="Brown G."/>
            <person name="Chen H.C."/>
            <person name="Ermolaeva O."/>
            <person name="Hlavina W."/>
            <person name="Kapustin Y."/>
            <person name="Kiryutin B."/>
            <person name="Kitts P."/>
            <person name="Maglott D."/>
            <person name="Pruitt K."/>
            <person name="Sapojnikov V."/>
            <person name="Souvorov A."/>
            <person name="Mackey A.J."/>
            <person name="Waterhouse R.M."/>
            <person name="Wyder S."/>
            <person name="Zdobnov E.M."/>
            <person name="Zdobnov E.M."/>
            <person name="Wyder S."/>
            <person name="Kriventseva E.V."/>
            <person name="Kadowaki T."/>
            <person name="Bork P."/>
            <person name="Aranda M."/>
            <person name="Bao R."/>
            <person name="Beermann A."/>
            <person name="Berns N."/>
            <person name="Bolognesi R."/>
            <person name="Bonneton F."/>
            <person name="Bopp D."/>
            <person name="Brown S.J."/>
            <person name="Bucher G."/>
            <person name="Butts T."/>
            <person name="Chaumot A."/>
            <person name="Denell R.E."/>
            <person name="Ferrier D.E."/>
            <person name="Friedrich M."/>
            <person name="Gordon C.M."/>
            <person name="Jindra M."/>
            <person name="Klingler M."/>
            <person name="Lan Q."/>
            <person name="Lattorff H.M."/>
            <person name="Laudet V."/>
            <person name="von Levetsow C."/>
            <person name="Liu Z."/>
            <person name="Lutz R."/>
            <person name="Lynch J.A."/>
            <person name="da Fonseca R.N."/>
            <person name="Posnien N."/>
            <person name="Reuter R."/>
            <person name="Roth S."/>
            <person name="Savard J."/>
            <person name="Schinko J.B."/>
            <person name="Schmitt C."/>
            <person name="Schoppmeier M."/>
            <person name="Schroder R."/>
            <person name="Shippy T.D."/>
            <person name="Simonnet F."/>
            <person name="Marques-Souza H."/>
            <person name="Tautz D."/>
            <person name="Tomoyasu Y."/>
            <person name="Trauner J."/>
            <person name="Van der Zee M."/>
            <person name="Vervoort M."/>
            <person name="Wittkopp N."/>
            <person name="Wimmer E.A."/>
            <person name="Yang X."/>
            <person name="Jones A.K."/>
            <person name="Sattelle D.B."/>
            <person name="Ebert P.R."/>
            <person name="Nelson D."/>
            <person name="Scott J.G."/>
            <person name="Beeman R.W."/>
            <person name="Muthukrishnan S."/>
            <person name="Kramer K.J."/>
            <person name="Arakane Y."/>
            <person name="Beeman R.W."/>
            <person name="Zhu Q."/>
            <person name="Hogenkamp D."/>
            <person name="Dixit R."/>
            <person name="Oppert B."/>
            <person name="Jiang H."/>
            <person name="Zou Z."/>
            <person name="Marshall J."/>
            <person name="Elpidina E."/>
            <person name="Vinokurov K."/>
            <person name="Oppert C."/>
            <person name="Zou Z."/>
            <person name="Evans J."/>
            <person name="Lu Z."/>
            <person name="Zhao P."/>
            <person name="Sumathipala N."/>
            <person name="Altincicek B."/>
            <person name="Vilcinskas A."/>
            <person name="Williams M."/>
            <person name="Hultmark D."/>
            <person name="Hetru C."/>
            <person name="Jiang H."/>
            <person name="Grimmelikhuijzen C.J."/>
            <person name="Hauser F."/>
            <person name="Cazzamali G."/>
            <person name="Williamson M."/>
            <person name="Park Y."/>
            <person name="Li B."/>
            <person name="Tanaka Y."/>
            <person name="Predel R."/>
            <person name="Neupert S."/>
            <person name="Schachtner J."/>
            <person name="Verleyen P."/>
            <person name="Raible F."/>
            <person name="Bork P."/>
            <person name="Friedrich M."/>
            <person name="Walden K.K."/>
            <person name="Robertson H.M."/>
            <person name="Angeli S."/>
            <person name="Foret S."/>
            <person name="Bucher G."/>
            <person name="Schuetz S."/>
            <person name="Maleszka R."/>
            <person name="Wimmer E.A."/>
            <person name="Beeman R.W."/>
            <person name="Lorenzen M."/>
            <person name="Tomoyasu Y."/>
            <person name="Miller S.C."/>
            <person name="Grossmann D."/>
            <person name="Bucher G."/>
        </authorList>
    </citation>
    <scope>NUCLEOTIDE SEQUENCE [LARGE SCALE GENOMIC DNA]</scope>
    <source>
        <strain evidence="1 2">Georgia GA2</strain>
    </source>
</reference>
<organism evidence="1 2">
    <name type="scientific">Tribolium castaneum</name>
    <name type="common">Red flour beetle</name>
    <dbReference type="NCBI Taxonomy" id="7070"/>
    <lineage>
        <taxon>Eukaryota</taxon>
        <taxon>Metazoa</taxon>
        <taxon>Ecdysozoa</taxon>
        <taxon>Arthropoda</taxon>
        <taxon>Hexapoda</taxon>
        <taxon>Insecta</taxon>
        <taxon>Pterygota</taxon>
        <taxon>Neoptera</taxon>
        <taxon>Endopterygota</taxon>
        <taxon>Coleoptera</taxon>
        <taxon>Polyphaga</taxon>
        <taxon>Cucujiformia</taxon>
        <taxon>Tenebrionidae</taxon>
        <taxon>Tenebrionidae incertae sedis</taxon>
        <taxon>Tribolium</taxon>
    </lineage>
</organism>
<protein>
    <submittedName>
        <fullName evidence="1">Uncharacterized protein</fullName>
    </submittedName>
</protein>
<proteinExistence type="predicted"/>
<dbReference type="EMBL" id="KQ971345">
    <property type="protein sequence ID" value="KYB27067.1"/>
    <property type="molecule type" value="Genomic_DNA"/>
</dbReference>
<name>A0A139WGY9_TRICA</name>
<keyword evidence="2" id="KW-1185">Reference proteome</keyword>
<evidence type="ECO:0000313" key="1">
    <source>
        <dbReference type="EMBL" id="KYB27067.1"/>
    </source>
</evidence>